<keyword evidence="4" id="KW-0143">Chaperone</keyword>
<reference evidence="5" key="1">
    <citation type="submission" date="2024-06" db="EMBL/GenBank/DDBJ databases">
        <authorList>
            <person name="Fan A."/>
            <person name="Zhang F.Y."/>
            <person name="Zhang L."/>
        </authorList>
    </citation>
    <scope>NUCLEOTIDE SEQUENCE</scope>
    <source>
        <strain evidence="5">Y61</strain>
    </source>
</reference>
<name>A0AAU8IBG4_9BACL</name>
<dbReference type="InterPro" id="IPR024046">
    <property type="entry name" value="Flagellar_assmbl_FliW_dom_sf"/>
</dbReference>
<dbReference type="HAMAP" id="MF_01185">
    <property type="entry name" value="FliW"/>
    <property type="match status" value="1"/>
</dbReference>
<dbReference type="SUPFAM" id="SSF141457">
    <property type="entry name" value="BH3618-like"/>
    <property type="match status" value="1"/>
</dbReference>
<comment type="similarity">
    <text evidence="4">Belongs to the FliW family.</text>
</comment>
<dbReference type="PANTHER" id="PTHR39190">
    <property type="entry name" value="FLAGELLAR ASSEMBLY FACTOR FLIW"/>
    <property type="match status" value="1"/>
</dbReference>
<dbReference type="GO" id="GO:0005737">
    <property type="term" value="C:cytoplasm"/>
    <property type="evidence" value="ECO:0007669"/>
    <property type="project" value="UniProtKB-SubCell"/>
</dbReference>
<evidence type="ECO:0000313" key="5">
    <source>
        <dbReference type="EMBL" id="XCJ15638.1"/>
    </source>
</evidence>
<comment type="function">
    <text evidence="4">Acts as an anti-CsrA protein, binds CsrA and prevents it from repressing translation of its target genes, one of which is flagellin. Binds to flagellin and participates in the assembly of the flagellum.</text>
</comment>
<sequence length="145" mass="16582">MNIQTKYYGMQQIDEQQIISFSSGLPGFADDKRFIIQPFGEAFSILQSVDHPDVAFIITSPFLFFNAYSIHLPDVFVRQLDVRSRQEVSVWVIVSVQDPFTESTVNLKAPVIINTRKKTGKQYIPDHSPYSLRQRLTDDVAAKRA</sequence>
<keyword evidence="3 4" id="KW-0810">Translation regulation</keyword>
<keyword evidence="5" id="KW-0282">Flagellum</keyword>
<dbReference type="GO" id="GO:0006417">
    <property type="term" value="P:regulation of translation"/>
    <property type="evidence" value="ECO:0007669"/>
    <property type="project" value="UniProtKB-KW"/>
</dbReference>
<keyword evidence="2 4" id="KW-1005">Bacterial flagellum biogenesis</keyword>
<evidence type="ECO:0000256" key="1">
    <source>
        <dbReference type="ARBA" id="ARBA00022490"/>
    </source>
</evidence>
<keyword evidence="5" id="KW-0969">Cilium</keyword>
<dbReference type="PANTHER" id="PTHR39190:SF1">
    <property type="entry name" value="FLAGELLAR ASSEMBLY FACTOR FLIW"/>
    <property type="match status" value="1"/>
</dbReference>
<evidence type="ECO:0000256" key="2">
    <source>
        <dbReference type="ARBA" id="ARBA00022795"/>
    </source>
</evidence>
<dbReference type="RefSeq" id="WP_353947454.1">
    <property type="nucleotide sequence ID" value="NZ_CP159510.1"/>
</dbReference>
<keyword evidence="5" id="KW-0966">Cell projection</keyword>
<dbReference type="NCBIfam" id="NF009793">
    <property type="entry name" value="PRK13285.1-1"/>
    <property type="match status" value="1"/>
</dbReference>
<evidence type="ECO:0000256" key="4">
    <source>
        <dbReference type="HAMAP-Rule" id="MF_01185"/>
    </source>
</evidence>
<dbReference type="Pfam" id="PF02623">
    <property type="entry name" value="FliW"/>
    <property type="match status" value="1"/>
</dbReference>
<gene>
    <name evidence="4 5" type="primary">fliW</name>
    <name evidence="5" type="ORF">ABNN70_07790</name>
</gene>
<evidence type="ECO:0000256" key="3">
    <source>
        <dbReference type="ARBA" id="ARBA00022845"/>
    </source>
</evidence>
<keyword evidence="1 4" id="KW-0963">Cytoplasm</keyword>
<dbReference type="InterPro" id="IPR003775">
    <property type="entry name" value="Flagellar_assembly_factor_FliW"/>
</dbReference>
<dbReference type="Gene3D" id="2.30.290.10">
    <property type="entry name" value="BH3618-like"/>
    <property type="match status" value="1"/>
</dbReference>
<accession>A0AAU8IBG4</accession>
<organism evidence="5">
    <name type="scientific">Sporolactobacillus sp. Y61</name>
    <dbReference type="NCBI Taxonomy" id="3160863"/>
    <lineage>
        <taxon>Bacteria</taxon>
        <taxon>Bacillati</taxon>
        <taxon>Bacillota</taxon>
        <taxon>Bacilli</taxon>
        <taxon>Bacillales</taxon>
        <taxon>Sporolactobacillaceae</taxon>
        <taxon>Sporolactobacillus</taxon>
    </lineage>
</organism>
<dbReference type="GO" id="GO:0044780">
    <property type="term" value="P:bacterial-type flagellum assembly"/>
    <property type="evidence" value="ECO:0007669"/>
    <property type="project" value="UniProtKB-UniRule"/>
</dbReference>
<dbReference type="AlphaFoldDB" id="A0AAU8IBG4"/>
<comment type="subcellular location">
    <subcellularLocation>
        <location evidence="4">Cytoplasm</location>
    </subcellularLocation>
</comment>
<proteinExistence type="inferred from homology"/>
<protein>
    <recommendedName>
        <fullName evidence="4">Flagellar assembly factor FliW</fullName>
    </recommendedName>
</protein>
<dbReference type="EMBL" id="CP159510">
    <property type="protein sequence ID" value="XCJ15638.1"/>
    <property type="molecule type" value="Genomic_DNA"/>
</dbReference>
<comment type="subunit">
    <text evidence="4">Interacts with translational regulator CsrA and flagellin(s).</text>
</comment>